<feature type="coiled-coil region" evidence="2">
    <location>
        <begin position="133"/>
        <end position="221"/>
    </location>
</feature>
<evidence type="ECO:0000313" key="4">
    <source>
        <dbReference type="EMBL" id="CAL1143249.1"/>
    </source>
</evidence>
<sequence>MPLEEGPDGGAEQGNIKKYAGLIHEVGIIKDHVERERQKTRIEQESLKAKLQDREKEAIAVQKELSIQLRCAGRSYQQLLNATRELQEQLEKEKIAREKDKLPYIDEIRALKAQLNKGDKPWRDEISKRDAKILKLQEAASNQEGRLREAVEAIEPVRIEGERKLKAAEDRAEQIQQEVFVLQEELQEVKEQWELEVAQAREAHHKEVMKLQIKMHEIEAESETIAGPYIKQIKELELQKQGLEVQLSQVDYTPYEKQVDIKEKGYDLLVHDFRTKEQTHSDNVDRMREGFEEVIQKLDRKLQSVEKEYEKKMEPWVAMVAEREEEVRKLQDKIKTMQEEKAEGREKIQTKMQDLEKECRIAKESLDLFVKENTKLRRQKEEKEEEEAAPSHPRQRMQVMEMRLDEVTRRCEILIKNRDRELKDKTDIISKLQERVLQQSKENIALDQKWDERVQQKEEGYGIVVAQLKHAEGQILEEREKTAAAKREIQKRDQRIVELRQEHSEELRCRLRDRNLLFKRLRELEAELALKANREDEIRKECEAAYDELRTRCELREADLEIEVVRRDKAQAAREKELLAVRGQFDKARVTWESKERELEVLVRTRDRLVTSLKNEIELVAESWEVKYDKLLSLFDKLQKKYDELLGPGGLAEALRRARDLKEENVQLTRQTHELKEMIKKQKRQIRDLQLDIDMHMKETADLILQKEQGIAEMVGDYAKLQAQFRNEVEQKERITIELTEEKRAIIASFQARIEQLEQLVEAMRFTDREELVDTIDVWKRAYERICIARDEIEEEYQAQLITKDKQLRKMALDNAEEKENVRKEMEKWLEKVQEVEEEWKKKMIPLHVQKEELEKKILELERNLLIKEAELRRALRLADSRLEDPEKEAMKKKIAELESNIKKQEEGIRILVEENTQLREHVDAVVEQAEGAQEDWEPQIRWRDERYEAMMKEHEQVKQILQEEMLKAQEACKQIEEQVRRFPNPFEAELEELKDRYAQMQAGTQRLSVENVQLREKLQDQEEAFDEEKRQLEDQIRIAHHILQQVTSLGTLRNMGEEAAAVAKKAGIDLEKGKRS</sequence>
<reference evidence="4" key="2">
    <citation type="submission" date="2024-04" db="EMBL/GenBank/DDBJ databases">
        <authorList>
            <person name="Chen Y."/>
            <person name="Shah S."/>
            <person name="Dougan E. K."/>
            <person name="Thang M."/>
            <person name="Chan C."/>
        </authorList>
    </citation>
    <scope>NUCLEOTIDE SEQUENCE [LARGE SCALE GENOMIC DNA]</scope>
</reference>
<proteinExistence type="predicted"/>
<dbReference type="EMBL" id="CAMXCT030001413">
    <property type="protein sequence ID" value="CAL4777186.1"/>
    <property type="molecule type" value="Genomic_DNA"/>
</dbReference>
<dbReference type="Proteomes" id="UP001152797">
    <property type="component" value="Unassembled WGS sequence"/>
</dbReference>
<evidence type="ECO:0000313" key="5">
    <source>
        <dbReference type="Proteomes" id="UP001152797"/>
    </source>
</evidence>
<evidence type="ECO:0000256" key="1">
    <source>
        <dbReference type="ARBA" id="ARBA00023054"/>
    </source>
</evidence>
<dbReference type="EMBL" id="CAMXCT020001413">
    <property type="protein sequence ID" value="CAL1143249.1"/>
    <property type="molecule type" value="Genomic_DNA"/>
</dbReference>
<evidence type="ECO:0000256" key="2">
    <source>
        <dbReference type="SAM" id="Coils"/>
    </source>
</evidence>
<reference evidence="3" key="1">
    <citation type="submission" date="2022-10" db="EMBL/GenBank/DDBJ databases">
        <authorList>
            <person name="Chen Y."/>
            <person name="Dougan E. K."/>
            <person name="Chan C."/>
            <person name="Rhodes N."/>
            <person name="Thang M."/>
        </authorList>
    </citation>
    <scope>NUCLEOTIDE SEQUENCE</scope>
</reference>
<dbReference type="EMBL" id="CAMXCT010001413">
    <property type="protein sequence ID" value="CAI3989874.1"/>
    <property type="molecule type" value="Genomic_DNA"/>
</dbReference>
<organism evidence="3">
    <name type="scientific">Cladocopium goreaui</name>
    <dbReference type="NCBI Taxonomy" id="2562237"/>
    <lineage>
        <taxon>Eukaryota</taxon>
        <taxon>Sar</taxon>
        <taxon>Alveolata</taxon>
        <taxon>Dinophyceae</taxon>
        <taxon>Suessiales</taxon>
        <taxon>Symbiodiniaceae</taxon>
        <taxon>Cladocopium</taxon>
    </lineage>
</organism>
<name>A0A9P1CDY2_9DINO</name>
<feature type="coiled-coil region" evidence="2">
    <location>
        <begin position="288"/>
        <end position="435"/>
    </location>
</feature>
<feature type="coiled-coil region" evidence="2">
    <location>
        <begin position="740"/>
        <end position="767"/>
    </location>
</feature>
<comment type="caution">
    <text evidence="3">The sequence shown here is derived from an EMBL/GenBank/DDBJ whole genome shotgun (WGS) entry which is preliminary data.</text>
</comment>
<gene>
    <name evidence="3" type="ORF">C1SCF055_LOCUS16905</name>
</gene>
<keyword evidence="1 2" id="KW-0175">Coiled coil</keyword>
<dbReference type="InterPro" id="IPR000533">
    <property type="entry name" value="Tropomyosin"/>
</dbReference>
<feature type="coiled-coil region" evidence="2">
    <location>
        <begin position="621"/>
        <end position="699"/>
    </location>
</feature>
<dbReference type="PROSITE" id="PS00326">
    <property type="entry name" value="TROPOMYOSIN"/>
    <property type="match status" value="1"/>
</dbReference>
<keyword evidence="5" id="KW-1185">Reference proteome</keyword>
<feature type="coiled-coil region" evidence="2">
    <location>
        <begin position="819"/>
        <end position="915"/>
    </location>
</feature>
<evidence type="ECO:0000313" key="3">
    <source>
        <dbReference type="EMBL" id="CAI3989874.1"/>
    </source>
</evidence>
<accession>A0A9P1CDY2</accession>
<dbReference type="OrthoDB" id="448873at2759"/>
<feature type="coiled-coil region" evidence="2">
    <location>
        <begin position="945"/>
        <end position="1039"/>
    </location>
</feature>
<dbReference type="AlphaFoldDB" id="A0A9P1CDY2"/>
<feature type="coiled-coil region" evidence="2">
    <location>
        <begin position="468"/>
        <end position="575"/>
    </location>
</feature>
<protein>
    <submittedName>
        <fullName evidence="3">Uncharacterized protein</fullName>
    </submittedName>
</protein>
<feature type="coiled-coil region" evidence="2">
    <location>
        <begin position="30"/>
        <end position="99"/>
    </location>
</feature>